<dbReference type="InterPro" id="IPR013762">
    <property type="entry name" value="Integrase-like_cat_sf"/>
</dbReference>
<accession>A0A9N8R576</accession>
<reference evidence="2" key="1">
    <citation type="submission" date="2021-02" db="EMBL/GenBank/DDBJ databases">
        <authorList>
            <person name="Vanwijnsberghe S."/>
        </authorList>
    </citation>
    <scope>NUCLEOTIDE SEQUENCE</scope>
    <source>
        <strain evidence="2">R-70211</strain>
    </source>
</reference>
<dbReference type="GO" id="GO:0006310">
    <property type="term" value="P:DNA recombination"/>
    <property type="evidence" value="ECO:0007669"/>
    <property type="project" value="UniProtKB-KW"/>
</dbReference>
<keyword evidence="3" id="KW-1185">Reference proteome</keyword>
<dbReference type="Proteomes" id="UP000675121">
    <property type="component" value="Unassembled WGS sequence"/>
</dbReference>
<dbReference type="GO" id="GO:0003677">
    <property type="term" value="F:DNA binding"/>
    <property type="evidence" value="ECO:0007669"/>
    <property type="project" value="InterPro"/>
</dbReference>
<evidence type="ECO:0000313" key="2">
    <source>
        <dbReference type="EMBL" id="CAE6959870.1"/>
    </source>
</evidence>
<organism evidence="2 3">
    <name type="scientific">Paraburkholderia domus</name>
    <dbReference type="NCBI Taxonomy" id="2793075"/>
    <lineage>
        <taxon>Bacteria</taxon>
        <taxon>Pseudomonadati</taxon>
        <taxon>Pseudomonadota</taxon>
        <taxon>Betaproteobacteria</taxon>
        <taxon>Burkholderiales</taxon>
        <taxon>Burkholderiaceae</taxon>
        <taxon>Paraburkholderia</taxon>
    </lineage>
</organism>
<sequence length="122" mass="13569">MPCDEIALSLQAYRIAFGLPPVPLPDEDLPLLLSVRRSRWGERKGIRSRTAIWKLVTGLCSEAFAYARAHGRLVDADRFERASAHWLRHTCAKGLAQAVGDGLDASAALENTDHSDLRTFRQ</sequence>
<dbReference type="SUPFAM" id="SSF56349">
    <property type="entry name" value="DNA breaking-rejoining enzymes"/>
    <property type="match status" value="1"/>
</dbReference>
<proteinExistence type="predicted"/>
<protein>
    <recommendedName>
        <fullName evidence="4">Tyr recombinase domain-containing protein</fullName>
    </recommendedName>
</protein>
<dbReference type="EMBL" id="CAJNAS010000030">
    <property type="protein sequence ID" value="CAE6959870.1"/>
    <property type="molecule type" value="Genomic_DNA"/>
</dbReference>
<evidence type="ECO:0000313" key="3">
    <source>
        <dbReference type="Proteomes" id="UP000675121"/>
    </source>
</evidence>
<dbReference type="GO" id="GO:0015074">
    <property type="term" value="P:DNA integration"/>
    <property type="evidence" value="ECO:0007669"/>
    <property type="project" value="InterPro"/>
</dbReference>
<comment type="caution">
    <text evidence="2">The sequence shown here is derived from an EMBL/GenBank/DDBJ whole genome shotgun (WGS) entry which is preliminary data.</text>
</comment>
<evidence type="ECO:0008006" key="4">
    <source>
        <dbReference type="Google" id="ProtNLM"/>
    </source>
</evidence>
<dbReference type="AlphaFoldDB" id="A0A9N8R576"/>
<name>A0A9N8R576_9BURK</name>
<keyword evidence="1" id="KW-0233">DNA recombination</keyword>
<evidence type="ECO:0000256" key="1">
    <source>
        <dbReference type="ARBA" id="ARBA00023172"/>
    </source>
</evidence>
<gene>
    <name evidence="2" type="ORF">R70211_06866</name>
</gene>
<dbReference type="InterPro" id="IPR011010">
    <property type="entry name" value="DNA_brk_join_enz"/>
</dbReference>
<dbReference type="Gene3D" id="1.10.443.10">
    <property type="entry name" value="Intergrase catalytic core"/>
    <property type="match status" value="1"/>
</dbReference>